<feature type="transmembrane region" description="Helical" evidence="6">
    <location>
        <begin position="508"/>
        <end position="527"/>
    </location>
</feature>
<keyword evidence="3 6" id="KW-1133">Transmembrane helix</keyword>
<dbReference type="GO" id="GO:0022857">
    <property type="term" value="F:transmembrane transporter activity"/>
    <property type="evidence" value="ECO:0007669"/>
    <property type="project" value="InterPro"/>
</dbReference>
<keyword evidence="8" id="KW-1185">Reference proteome</keyword>
<accession>A0AAD4HAD5</accession>
<feature type="transmembrane region" description="Helical" evidence="6">
    <location>
        <begin position="118"/>
        <end position="140"/>
    </location>
</feature>
<evidence type="ECO:0008006" key="9">
    <source>
        <dbReference type="Google" id="ProtNLM"/>
    </source>
</evidence>
<comment type="caution">
    <text evidence="7">The sequence shown here is derived from an EMBL/GenBank/DDBJ whole genome shotgun (WGS) entry which is preliminary data.</text>
</comment>
<evidence type="ECO:0000256" key="1">
    <source>
        <dbReference type="ARBA" id="ARBA00004141"/>
    </source>
</evidence>
<gene>
    <name evidence="7" type="ORF">BGZ95_010377</name>
</gene>
<keyword evidence="2 6" id="KW-0812">Transmembrane</keyword>
<feature type="transmembrane region" description="Helical" evidence="6">
    <location>
        <begin position="87"/>
        <end position="106"/>
    </location>
</feature>
<feature type="transmembrane region" description="Helical" evidence="6">
    <location>
        <begin position="533"/>
        <end position="554"/>
    </location>
</feature>
<evidence type="ECO:0000313" key="8">
    <source>
        <dbReference type="Proteomes" id="UP001194580"/>
    </source>
</evidence>
<feature type="transmembrane region" description="Helical" evidence="6">
    <location>
        <begin position="146"/>
        <end position="172"/>
    </location>
</feature>
<dbReference type="AlphaFoldDB" id="A0AAD4HAD5"/>
<feature type="compositionally biased region" description="Acidic residues" evidence="5">
    <location>
        <begin position="421"/>
        <end position="441"/>
    </location>
</feature>
<dbReference type="Proteomes" id="UP001194580">
    <property type="component" value="Unassembled WGS sequence"/>
</dbReference>
<evidence type="ECO:0000256" key="4">
    <source>
        <dbReference type="ARBA" id="ARBA00023136"/>
    </source>
</evidence>
<protein>
    <recommendedName>
        <fullName evidence="9">MFS general substrate transporter</fullName>
    </recommendedName>
</protein>
<feature type="transmembrane region" description="Helical" evidence="6">
    <location>
        <begin position="337"/>
        <end position="355"/>
    </location>
</feature>
<dbReference type="GO" id="GO:0016020">
    <property type="term" value="C:membrane"/>
    <property type="evidence" value="ECO:0007669"/>
    <property type="project" value="UniProtKB-SubCell"/>
</dbReference>
<dbReference type="EMBL" id="JAAAIL010000069">
    <property type="protein sequence ID" value="KAG0280367.1"/>
    <property type="molecule type" value="Genomic_DNA"/>
</dbReference>
<dbReference type="Gene3D" id="1.20.1250.20">
    <property type="entry name" value="MFS general substrate transporter like domains"/>
    <property type="match status" value="2"/>
</dbReference>
<sequence>MTWITNGMLVSSQGQFQAALLCREYLNRHTSNFTSTALLSAVSEGGSNGSGIGSFLASAPVSMMMMASYQPSDECKVHEIQAFTAKILALIDVITGLASAASIGYYTSLSDKYGRKIIIILGFFNALLVLGSFVLMSAYWDQIGLPLMILSGLVNGLLGGITLGVTMALAYAADCTDPAKRSLAFSWLHAGLYFGLAIGPFVGGLISEATGTILAVAYIDIAATSLALLLTVFFMPESLPSMQPEHLRRLYTADDTKDSSAAAGAPTRRAVAWHSHTLQALSFFKPNGRNTNLILLAAISFLQMLAYRGTITVIILYTNQMFNWSFKEDGIMFSLSSTARLVTMLIFLPLLVHFYQKSVIKKQRRLTAQATSSSRSPTLHDEAIGRSVVVNNQTVFNPHDPTIAASLQALGERALELGGDFNDDDDDDDDEHDEDEYDGESFLDKRRRQSSVDSLATLIPSKAATRRSLRPNRDQTTSASTTDNATSTTTETVRTKEQAFSDMKFDTWMIRLGFAINSITYVGYGLARETRQFYLATALHAVCIISSPSLKSLLTSVVEPSQFGAVLGALQVVDSIAAIFSPIVISGVYAMTVSTMPEFVWYSCAFWTGVCVFLAFMIRQKQFRSNMPGV</sequence>
<feature type="region of interest" description="Disordered" evidence="5">
    <location>
        <begin position="418"/>
        <end position="492"/>
    </location>
</feature>
<proteinExistence type="predicted"/>
<feature type="transmembrane region" description="Helical" evidence="6">
    <location>
        <begin position="566"/>
        <end position="593"/>
    </location>
</feature>
<dbReference type="InterPro" id="IPR036259">
    <property type="entry name" value="MFS_trans_sf"/>
</dbReference>
<feature type="transmembrane region" description="Helical" evidence="6">
    <location>
        <begin position="599"/>
        <end position="618"/>
    </location>
</feature>
<reference evidence="7" key="1">
    <citation type="journal article" date="2020" name="Fungal Divers.">
        <title>Resolving the Mortierellaceae phylogeny through synthesis of multi-gene phylogenetics and phylogenomics.</title>
        <authorList>
            <person name="Vandepol N."/>
            <person name="Liber J."/>
            <person name="Desiro A."/>
            <person name="Na H."/>
            <person name="Kennedy M."/>
            <person name="Barry K."/>
            <person name="Grigoriev I.V."/>
            <person name="Miller A.N."/>
            <person name="O'Donnell K."/>
            <person name="Stajich J.E."/>
            <person name="Bonito G."/>
        </authorList>
    </citation>
    <scope>NUCLEOTIDE SEQUENCE</scope>
    <source>
        <strain evidence="7">NRRL 28262</strain>
    </source>
</reference>
<comment type="subcellular location">
    <subcellularLocation>
        <location evidence="1">Membrane</location>
        <topology evidence="1">Multi-pass membrane protein</topology>
    </subcellularLocation>
</comment>
<feature type="transmembrane region" description="Helical" evidence="6">
    <location>
        <begin position="212"/>
        <end position="234"/>
    </location>
</feature>
<dbReference type="PANTHER" id="PTHR23507">
    <property type="entry name" value="ZGC:174356"/>
    <property type="match status" value="1"/>
</dbReference>
<organism evidence="7 8">
    <name type="scientific">Linnemannia exigua</name>
    <dbReference type="NCBI Taxonomy" id="604196"/>
    <lineage>
        <taxon>Eukaryota</taxon>
        <taxon>Fungi</taxon>
        <taxon>Fungi incertae sedis</taxon>
        <taxon>Mucoromycota</taxon>
        <taxon>Mortierellomycotina</taxon>
        <taxon>Mortierellomycetes</taxon>
        <taxon>Mortierellales</taxon>
        <taxon>Mortierellaceae</taxon>
        <taxon>Linnemannia</taxon>
    </lineage>
</organism>
<evidence type="ECO:0000256" key="3">
    <source>
        <dbReference type="ARBA" id="ARBA00022989"/>
    </source>
</evidence>
<feature type="transmembrane region" description="Helical" evidence="6">
    <location>
        <begin position="184"/>
        <end position="206"/>
    </location>
</feature>
<evidence type="ECO:0000256" key="2">
    <source>
        <dbReference type="ARBA" id="ARBA00022692"/>
    </source>
</evidence>
<dbReference type="SUPFAM" id="SSF103473">
    <property type="entry name" value="MFS general substrate transporter"/>
    <property type="match status" value="2"/>
</dbReference>
<dbReference type="Pfam" id="PF07690">
    <property type="entry name" value="MFS_1"/>
    <property type="match status" value="1"/>
</dbReference>
<name>A0AAD4HAD5_9FUNG</name>
<dbReference type="InterPro" id="IPR011701">
    <property type="entry name" value="MFS"/>
</dbReference>
<evidence type="ECO:0000256" key="6">
    <source>
        <dbReference type="SAM" id="Phobius"/>
    </source>
</evidence>
<feature type="transmembrane region" description="Helical" evidence="6">
    <location>
        <begin position="293"/>
        <end position="317"/>
    </location>
</feature>
<keyword evidence="4 6" id="KW-0472">Membrane</keyword>
<evidence type="ECO:0000256" key="5">
    <source>
        <dbReference type="SAM" id="MobiDB-lite"/>
    </source>
</evidence>
<evidence type="ECO:0000313" key="7">
    <source>
        <dbReference type="EMBL" id="KAG0280367.1"/>
    </source>
</evidence>
<dbReference type="PANTHER" id="PTHR23507:SF1">
    <property type="entry name" value="FI18259P1-RELATED"/>
    <property type="match status" value="1"/>
</dbReference>
<feature type="compositionally biased region" description="Low complexity" evidence="5">
    <location>
        <begin position="476"/>
        <end position="492"/>
    </location>
</feature>